<proteinExistence type="predicted"/>
<feature type="non-terminal residue" evidence="2">
    <location>
        <position position="299"/>
    </location>
</feature>
<feature type="compositionally biased region" description="Gly residues" evidence="1">
    <location>
        <begin position="200"/>
        <end position="218"/>
    </location>
</feature>
<dbReference type="KEGG" id="mng:MNEG_14669"/>
<feature type="region of interest" description="Disordered" evidence="1">
    <location>
        <begin position="196"/>
        <end position="218"/>
    </location>
</feature>
<dbReference type="RefSeq" id="XP_013892313.1">
    <property type="nucleotide sequence ID" value="XM_014036859.1"/>
</dbReference>
<accession>A0A0D2KBF7</accession>
<dbReference type="EMBL" id="KK104888">
    <property type="protein sequence ID" value="KIY93293.1"/>
    <property type="molecule type" value="Genomic_DNA"/>
</dbReference>
<reference evidence="2 3" key="1">
    <citation type="journal article" date="2013" name="BMC Genomics">
        <title>Reconstruction of the lipid metabolism for the microalga Monoraphidium neglectum from its genome sequence reveals characteristics suitable for biofuel production.</title>
        <authorList>
            <person name="Bogen C."/>
            <person name="Al-Dilaimi A."/>
            <person name="Albersmeier A."/>
            <person name="Wichmann J."/>
            <person name="Grundmann M."/>
            <person name="Rupp O."/>
            <person name="Lauersen K.J."/>
            <person name="Blifernez-Klassen O."/>
            <person name="Kalinowski J."/>
            <person name="Goesmann A."/>
            <person name="Mussgnug J.H."/>
            <person name="Kruse O."/>
        </authorList>
    </citation>
    <scope>NUCLEOTIDE SEQUENCE [LARGE SCALE GENOMIC DNA]</scope>
    <source>
        <strain evidence="2 3">SAG 48.87</strain>
    </source>
</reference>
<evidence type="ECO:0000256" key="1">
    <source>
        <dbReference type="SAM" id="MobiDB-lite"/>
    </source>
</evidence>
<protein>
    <submittedName>
        <fullName evidence="2">Uncharacterized protein</fullName>
    </submittedName>
</protein>
<dbReference type="AlphaFoldDB" id="A0A0D2KBF7"/>
<evidence type="ECO:0000313" key="2">
    <source>
        <dbReference type="EMBL" id="KIY93293.1"/>
    </source>
</evidence>
<evidence type="ECO:0000313" key="3">
    <source>
        <dbReference type="Proteomes" id="UP000054498"/>
    </source>
</evidence>
<dbReference type="STRING" id="145388.A0A0D2KBF7"/>
<gene>
    <name evidence="2" type="ORF">MNEG_14669</name>
</gene>
<dbReference type="Proteomes" id="UP000054498">
    <property type="component" value="Unassembled WGS sequence"/>
</dbReference>
<keyword evidence="3" id="KW-1185">Reference proteome</keyword>
<organism evidence="2 3">
    <name type="scientific">Monoraphidium neglectum</name>
    <dbReference type="NCBI Taxonomy" id="145388"/>
    <lineage>
        <taxon>Eukaryota</taxon>
        <taxon>Viridiplantae</taxon>
        <taxon>Chlorophyta</taxon>
        <taxon>core chlorophytes</taxon>
        <taxon>Chlorophyceae</taxon>
        <taxon>CS clade</taxon>
        <taxon>Sphaeropleales</taxon>
        <taxon>Selenastraceae</taxon>
        <taxon>Monoraphidium</taxon>
    </lineage>
</organism>
<dbReference type="OrthoDB" id="5061070at2759"/>
<sequence length="299" mass="32229">MRGGAFIGINGETLPLPSGLPNANMRLYGGAQFHRAMAEFRMAIGQLTCPDISREEIVNACGVDDIHDGVNYVRTACVIAVSKARDMFEPFMHQLGYRLAHVLRRLLPVAMFLLQRDGQCLSGHDLFLKRVGAAYHAFIDEVESGCKTRCLEDLTSTTRYVTWSLHTKSTKALRAMMSKLHIPEAVRAAAAAGAAPAPSSGGGKPASSGGGGGSSSSGAAEGGAAGAAVMLELLECTLWQRQLGSLSEEMVAALVCQVFEGIRDYLIQSAELKFNCFFLMPLIDTFPQRLREELEGAWE</sequence>
<dbReference type="GeneID" id="25732254"/>
<name>A0A0D2KBF7_9CHLO</name>